<feature type="domain" description="Glycosyltransferase 2-like" evidence="2">
    <location>
        <begin position="51"/>
        <end position="104"/>
    </location>
</feature>
<organism evidence="3 4">
    <name type="scientific">Chitiniphilus shinanonensis</name>
    <dbReference type="NCBI Taxonomy" id="553088"/>
    <lineage>
        <taxon>Bacteria</taxon>
        <taxon>Pseudomonadati</taxon>
        <taxon>Pseudomonadota</taxon>
        <taxon>Betaproteobacteria</taxon>
        <taxon>Neisseriales</taxon>
        <taxon>Chitinibacteraceae</taxon>
        <taxon>Chitiniphilus</taxon>
    </lineage>
</organism>
<keyword evidence="1" id="KW-1133">Transmembrane helix</keyword>
<evidence type="ECO:0000313" key="3">
    <source>
        <dbReference type="EMBL" id="GLS03835.1"/>
    </source>
</evidence>
<reference evidence="4" key="1">
    <citation type="journal article" date="2019" name="Int. J. Syst. Evol. Microbiol.">
        <title>The Global Catalogue of Microorganisms (GCM) 10K type strain sequencing project: providing services to taxonomists for standard genome sequencing and annotation.</title>
        <authorList>
            <consortium name="The Broad Institute Genomics Platform"/>
            <consortium name="The Broad Institute Genome Sequencing Center for Infectious Disease"/>
            <person name="Wu L."/>
            <person name="Ma J."/>
        </authorList>
    </citation>
    <scope>NUCLEOTIDE SEQUENCE [LARGE SCALE GENOMIC DNA]</scope>
    <source>
        <strain evidence="4">NBRC 104970</strain>
    </source>
</reference>
<keyword evidence="4" id="KW-1185">Reference proteome</keyword>
<dbReference type="Gene3D" id="3.90.550.10">
    <property type="entry name" value="Spore Coat Polysaccharide Biosynthesis Protein SpsA, Chain A"/>
    <property type="match status" value="1"/>
</dbReference>
<evidence type="ECO:0000259" key="2">
    <source>
        <dbReference type="Pfam" id="PF00535"/>
    </source>
</evidence>
<evidence type="ECO:0000256" key="1">
    <source>
        <dbReference type="SAM" id="Phobius"/>
    </source>
</evidence>
<dbReference type="CDD" id="cd00761">
    <property type="entry name" value="Glyco_tranf_GTA_type"/>
    <property type="match status" value="1"/>
</dbReference>
<dbReference type="Proteomes" id="UP001156836">
    <property type="component" value="Unassembled WGS sequence"/>
</dbReference>
<dbReference type="InterPro" id="IPR029044">
    <property type="entry name" value="Nucleotide-diphossugar_trans"/>
</dbReference>
<dbReference type="Pfam" id="PF00535">
    <property type="entry name" value="Glycos_transf_2"/>
    <property type="match status" value="1"/>
</dbReference>
<protein>
    <recommendedName>
        <fullName evidence="2">Glycosyltransferase 2-like domain-containing protein</fullName>
    </recommendedName>
</protein>
<sequence>MKVEMLIATMRSKAAQNHELFTTPDVDFLVIDQLPEAAAVYPAAARVVGVQETGLSRSRNRALAQAQGDIAVLADDDVHHAPQLAAALGEAYARTGADFITFNNGSQRPQGSGGLKPHTRRSVLQVSSCLISLRPEPFRRAGLRFDERFGLGAAFASGEENILLYEALGRGLKGWHLDLPLVFHDAVSTGYRFTPELAESKGALQLRLFGAAGYLSMLAFAWKKRALYRERMGFMDFVAAQWRGARRYRQEPIA</sequence>
<proteinExistence type="predicted"/>
<comment type="caution">
    <text evidence="3">The sequence shown here is derived from an EMBL/GenBank/DDBJ whole genome shotgun (WGS) entry which is preliminary data.</text>
</comment>
<keyword evidence="1" id="KW-0812">Transmembrane</keyword>
<gene>
    <name evidence="3" type="ORF">GCM10007860_09800</name>
</gene>
<dbReference type="SUPFAM" id="SSF53448">
    <property type="entry name" value="Nucleotide-diphospho-sugar transferases"/>
    <property type="match status" value="1"/>
</dbReference>
<feature type="transmembrane region" description="Helical" evidence="1">
    <location>
        <begin position="204"/>
        <end position="222"/>
    </location>
</feature>
<evidence type="ECO:0000313" key="4">
    <source>
        <dbReference type="Proteomes" id="UP001156836"/>
    </source>
</evidence>
<dbReference type="InterPro" id="IPR001173">
    <property type="entry name" value="Glyco_trans_2-like"/>
</dbReference>
<keyword evidence="1" id="KW-0472">Membrane</keyword>
<dbReference type="EMBL" id="BSOZ01000009">
    <property type="protein sequence ID" value="GLS03835.1"/>
    <property type="molecule type" value="Genomic_DNA"/>
</dbReference>
<accession>A0ABQ6BP85</accession>
<name>A0ABQ6BP85_9NEIS</name>